<keyword evidence="3" id="KW-1185">Reference proteome</keyword>
<evidence type="ECO:0000313" key="3">
    <source>
        <dbReference type="Proteomes" id="UP000825935"/>
    </source>
</evidence>
<dbReference type="EMBL" id="CM035406">
    <property type="protein sequence ID" value="KAH7447660.1"/>
    <property type="molecule type" value="Genomic_DNA"/>
</dbReference>
<feature type="compositionally biased region" description="Polar residues" evidence="1">
    <location>
        <begin position="132"/>
        <end position="144"/>
    </location>
</feature>
<dbReference type="AlphaFoldDB" id="A0A8T2VK71"/>
<protein>
    <submittedName>
        <fullName evidence="2">Uncharacterized protein</fullName>
    </submittedName>
</protein>
<reference evidence="2" key="1">
    <citation type="submission" date="2021-08" db="EMBL/GenBank/DDBJ databases">
        <title>WGS assembly of Ceratopteris richardii.</title>
        <authorList>
            <person name="Marchant D.B."/>
            <person name="Chen G."/>
            <person name="Jenkins J."/>
            <person name="Shu S."/>
            <person name="Leebens-Mack J."/>
            <person name="Grimwood J."/>
            <person name="Schmutz J."/>
            <person name="Soltis P."/>
            <person name="Soltis D."/>
            <person name="Chen Z.-H."/>
        </authorList>
    </citation>
    <scope>NUCLEOTIDE SEQUENCE</scope>
    <source>
        <strain evidence="2">Whitten #5841</strain>
        <tissue evidence="2">Leaf</tissue>
    </source>
</reference>
<feature type="compositionally biased region" description="Polar residues" evidence="1">
    <location>
        <begin position="8"/>
        <end position="25"/>
    </location>
</feature>
<feature type="region of interest" description="Disordered" evidence="1">
    <location>
        <begin position="1"/>
        <end position="25"/>
    </location>
</feature>
<evidence type="ECO:0000256" key="1">
    <source>
        <dbReference type="SAM" id="MobiDB-lite"/>
    </source>
</evidence>
<gene>
    <name evidence="2" type="ORF">KP509_01G115700</name>
</gene>
<name>A0A8T2VK71_CERRI</name>
<feature type="region of interest" description="Disordered" evidence="1">
    <location>
        <begin position="128"/>
        <end position="169"/>
    </location>
</feature>
<proteinExistence type="predicted"/>
<dbReference type="Proteomes" id="UP000825935">
    <property type="component" value="Chromosome 1"/>
</dbReference>
<dbReference type="OrthoDB" id="1929552at2759"/>
<comment type="caution">
    <text evidence="2">The sequence shown here is derived from an EMBL/GenBank/DDBJ whole genome shotgun (WGS) entry which is preliminary data.</text>
</comment>
<organism evidence="2 3">
    <name type="scientific">Ceratopteris richardii</name>
    <name type="common">Triangle waterfern</name>
    <dbReference type="NCBI Taxonomy" id="49495"/>
    <lineage>
        <taxon>Eukaryota</taxon>
        <taxon>Viridiplantae</taxon>
        <taxon>Streptophyta</taxon>
        <taxon>Embryophyta</taxon>
        <taxon>Tracheophyta</taxon>
        <taxon>Polypodiopsida</taxon>
        <taxon>Polypodiidae</taxon>
        <taxon>Polypodiales</taxon>
        <taxon>Pteridineae</taxon>
        <taxon>Pteridaceae</taxon>
        <taxon>Parkerioideae</taxon>
        <taxon>Ceratopteris</taxon>
    </lineage>
</organism>
<evidence type="ECO:0000313" key="2">
    <source>
        <dbReference type="EMBL" id="KAH7447660.1"/>
    </source>
</evidence>
<accession>A0A8T2VK71</accession>
<sequence>MKAMLSATDPTAPQYSDPSSTSETATLLDAMEEELLRAHRMVQELKNAPRASPRSKRQRPCSCCMTNSVHYAVQQTRTPHDANGVMVSSPQYIHQRLPHAMSDAVAQTSDVCNISPYDSFRTPPPLHRAGAHSNSTGSSTQLFTTPRRGSRSSSSFSHVSHKLFDESSPSPDGLMLAVDKFLAAGDFFSANCLH</sequence>